<accession>A0A381WR43</accession>
<sequence>MDLGIPEDLFKENLLFGDQKIGDLMTIGMKEENSEDWFGVAPPDLTLETSLKGADWVYTYLKSFYIDPDRSLGVNNKVYINSAMPNVLI</sequence>
<gene>
    <name evidence="1" type="ORF">METZ01_LOCUS107251</name>
</gene>
<organism evidence="1">
    <name type="scientific">marine metagenome</name>
    <dbReference type="NCBI Taxonomy" id="408172"/>
    <lineage>
        <taxon>unclassified sequences</taxon>
        <taxon>metagenomes</taxon>
        <taxon>ecological metagenomes</taxon>
    </lineage>
</organism>
<dbReference type="GO" id="GO:0009055">
    <property type="term" value="F:electron transfer activity"/>
    <property type="evidence" value="ECO:0007669"/>
    <property type="project" value="InterPro"/>
</dbReference>
<protein>
    <submittedName>
        <fullName evidence="1">Uncharacterized protein</fullName>
    </submittedName>
</protein>
<dbReference type="SUPFAM" id="SSF46626">
    <property type="entry name" value="Cytochrome c"/>
    <property type="match status" value="1"/>
</dbReference>
<name>A0A381WR43_9ZZZZ</name>
<dbReference type="InterPro" id="IPR036909">
    <property type="entry name" value="Cyt_c-like_dom_sf"/>
</dbReference>
<dbReference type="GO" id="GO:0020037">
    <property type="term" value="F:heme binding"/>
    <property type="evidence" value="ECO:0007669"/>
    <property type="project" value="InterPro"/>
</dbReference>
<dbReference type="EMBL" id="UINC01012458">
    <property type="protein sequence ID" value="SVA54397.1"/>
    <property type="molecule type" value="Genomic_DNA"/>
</dbReference>
<evidence type="ECO:0000313" key="1">
    <source>
        <dbReference type="EMBL" id="SVA54397.1"/>
    </source>
</evidence>
<dbReference type="AlphaFoldDB" id="A0A381WR43"/>
<reference evidence="1" key="1">
    <citation type="submission" date="2018-05" db="EMBL/GenBank/DDBJ databases">
        <authorList>
            <person name="Lanie J.A."/>
            <person name="Ng W.-L."/>
            <person name="Kazmierczak K.M."/>
            <person name="Andrzejewski T.M."/>
            <person name="Davidsen T.M."/>
            <person name="Wayne K.J."/>
            <person name="Tettelin H."/>
            <person name="Glass J.I."/>
            <person name="Rusch D."/>
            <person name="Podicherti R."/>
            <person name="Tsui H.-C.T."/>
            <person name="Winkler M.E."/>
        </authorList>
    </citation>
    <scope>NUCLEOTIDE SEQUENCE</scope>
</reference>
<feature type="non-terminal residue" evidence="1">
    <location>
        <position position="89"/>
    </location>
</feature>
<proteinExistence type="predicted"/>
<dbReference type="Gene3D" id="1.10.760.10">
    <property type="entry name" value="Cytochrome c-like domain"/>
    <property type="match status" value="1"/>
</dbReference>